<evidence type="ECO:0000313" key="2">
    <source>
        <dbReference type="Proteomes" id="UP001054252"/>
    </source>
</evidence>
<protein>
    <submittedName>
        <fullName evidence="1">Uncharacterized protein</fullName>
    </submittedName>
</protein>
<dbReference type="Proteomes" id="UP001054252">
    <property type="component" value="Unassembled WGS sequence"/>
</dbReference>
<comment type="caution">
    <text evidence="1">The sequence shown here is derived from an EMBL/GenBank/DDBJ whole genome shotgun (WGS) entry which is preliminary data.</text>
</comment>
<organism evidence="1 2">
    <name type="scientific">Rubroshorea leprosula</name>
    <dbReference type="NCBI Taxonomy" id="152421"/>
    <lineage>
        <taxon>Eukaryota</taxon>
        <taxon>Viridiplantae</taxon>
        <taxon>Streptophyta</taxon>
        <taxon>Embryophyta</taxon>
        <taxon>Tracheophyta</taxon>
        <taxon>Spermatophyta</taxon>
        <taxon>Magnoliopsida</taxon>
        <taxon>eudicotyledons</taxon>
        <taxon>Gunneridae</taxon>
        <taxon>Pentapetalae</taxon>
        <taxon>rosids</taxon>
        <taxon>malvids</taxon>
        <taxon>Malvales</taxon>
        <taxon>Dipterocarpaceae</taxon>
        <taxon>Rubroshorea</taxon>
    </lineage>
</organism>
<sequence>MEFGRSCVLFFHRYSSSYSFSYGCNSAFDSAFLCSGADFPDPEISDSVLKPFYSEFVAAGYPFTDSA</sequence>
<dbReference type="EMBL" id="BPVZ01000032">
    <property type="protein sequence ID" value="GKV10482.1"/>
    <property type="molecule type" value="Genomic_DNA"/>
</dbReference>
<evidence type="ECO:0000313" key="1">
    <source>
        <dbReference type="EMBL" id="GKV10482.1"/>
    </source>
</evidence>
<keyword evidence="2" id="KW-1185">Reference proteome</keyword>
<gene>
    <name evidence="1" type="ORF">SLEP1_g21834</name>
</gene>
<dbReference type="AlphaFoldDB" id="A0AAV5JAE5"/>
<dbReference type="PROSITE" id="PS51257">
    <property type="entry name" value="PROKAR_LIPOPROTEIN"/>
    <property type="match status" value="1"/>
</dbReference>
<accession>A0AAV5JAE5</accession>
<reference evidence="1 2" key="1">
    <citation type="journal article" date="2021" name="Commun. Biol.">
        <title>The genome of Shorea leprosula (Dipterocarpaceae) highlights the ecological relevance of drought in aseasonal tropical rainforests.</title>
        <authorList>
            <person name="Ng K.K.S."/>
            <person name="Kobayashi M.J."/>
            <person name="Fawcett J.A."/>
            <person name="Hatakeyama M."/>
            <person name="Paape T."/>
            <person name="Ng C.H."/>
            <person name="Ang C.C."/>
            <person name="Tnah L.H."/>
            <person name="Lee C.T."/>
            <person name="Nishiyama T."/>
            <person name="Sese J."/>
            <person name="O'Brien M.J."/>
            <person name="Copetti D."/>
            <person name="Mohd Noor M.I."/>
            <person name="Ong R.C."/>
            <person name="Putra M."/>
            <person name="Sireger I.Z."/>
            <person name="Indrioko S."/>
            <person name="Kosugi Y."/>
            <person name="Izuno A."/>
            <person name="Isagi Y."/>
            <person name="Lee S.L."/>
            <person name="Shimizu K.K."/>
        </authorList>
    </citation>
    <scope>NUCLEOTIDE SEQUENCE [LARGE SCALE GENOMIC DNA]</scope>
    <source>
        <strain evidence="1">214</strain>
    </source>
</reference>
<proteinExistence type="predicted"/>
<name>A0AAV5JAE5_9ROSI</name>